<dbReference type="InterPro" id="IPR036852">
    <property type="entry name" value="Peptidase_S8/S53_dom_sf"/>
</dbReference>
<dbReference type="InterPro" id="IPR023827">
    <property type="entry name" value="Peptidase_S8_Asp-AS"/>
</dbReference>
<accession>A0A0L6TW94</accession>
<dbReference type="AlphaFoldDB" id="A0A0L6TW94"/>
<dbReference type="OrthoDB" id="9798386at2"/>
<dbReference type="EMBL" id="LGYO01000052">
    <property type="protein sequence ID" value="KNZ40541.1"/>
    <property type="molecule type" value="Genomic_DNA"/>
</dbReference>
<comment type="caution">
    <text evidence="9">The sequence shown here is derived from an EMBL/GenBank/DDBJ whole genome shotgun (WGS) entry which is preliminary data.</text>
</comment>
<evidence type="ECO:0000313" key="10">
    <source>
        <dbReference type="Proteomes" id="UP000036873"/>
    </source>
</evidence>
<dbReference type="Proteomes" id="UP000036873">
    <property type="component" value="Unassembled WGS sequence"/>
</dbReference>
<dbReference type="GO" id="GO:0004252">
    <property type="term" value="F:serine-type endopeptidase activity"/>
    <property type="evidence" value="ECO:0007669"/>
    <property type="project" value="UniProtKB-UniRule"/>
</dbReference>
<dbReference type="InterPro" id="IPR023828">
    <property type="entry name" value="Peptidase_S8_Ser-AS"/>
</dbReference>
<dbReference type="PRINTS" id="PR00723">
    <property type="entry name" value="SUBTILISIN"/>
</dbReference>
<dbReference type="STRING" id="52689.AKG39_16915"/>
<evidence type="ECO:0000259" key="8">
    <source>
        <dbReference type="Pfam" id="PF00082"/>
    </source>
</evidence>
<keyword evidence="3 5" id="KW-0378">Hydrolase</keyword>
<feature type="domain" description="Peptidase S8/S53" evidence="8">
    <location>
        <begin position="146"/>
        <end position="399"/>
    </location>
</feature>
<dbReference type="PROSITE" id="PS00136">
    <property type="entry name" value="SUBTILASE_ASP"/>
    <property type="match status" value="1"/>
</dbReference>
<dbReference type="InterPro" id="IPR015500">
    <property type="entry name" value="Peptidase_S8_subtilisin-rel"/>
</dbReference>
<dbReference type="PROSITE" id="PS00138">
    <property type="entry name" value="SUBTILASE_SER"/>
    <property type="match status" value="1"/>
</dbReference>
<keyword evidence="10" id="KW-1185">Reference proteome</keyword>
<dbReference type="PROSITE" id="PS00137">
    <property type="entry name" value="SUBTILASE_HIS"/>
    <property type="match status" value="1"/>
</dbReference>
<dbReference type="RefSeq" id="WP_050741575.1">
    <property type="nucleotide sequence ID" value="NZ_LGYO01000052.1"/>
</dbReference>
<gene>
    <name evidence="9" type="ORF">AKG39_16915</name>
</gene>
<dbReference type="InterPro" id="IPR050131">
    <property type="entry name" value="Peptidase_S8_subtilisin-like"/>
</dbReference>
<feature type="chain" id="PRO_5005567523" description="Peptidase S8/S53 domain-containing protein" evidence="7">
    <location>
        <begin position="26"/>
        <end position="566"/>
    </location>
</feature>
<proteinExistence type="inferred from homology"/>
<dbReference type="PANTHER" id="PTHR43806:SF11">
    <property type="entry name" value="CEREVISIN-RELATED"/>
    <property type="match status" value="1"/>
</dbReference>
<reference evidence="10" key="1">
    <citation type="submission" date="2015-07" db="EMBL/GenBank/DDBJ databases">
        <title>Draft genome sequence of Acetobacterium bakii DSM 8293, a potential psychrophilic chemical producer through syngas fermentation.</title>
        <authorList>
            <person name="Song Y."/>
            <person name="Hwang S."/>
            <person name="Cho B.-K."/>
        </authorList>
    </citation>
    <scope>NUCLEOTIDE SEQUENCE [LARGE SCALE GENOMIC DNA]</scope>
    <source>
        <strain evidence="10">DSM 8239</strain>
    </source>
</reference>
<dbReference type="GO" id="GO:0006508">
    <property type="term" value="P:proteolysis"/>
    <property type="evidence" value="ECO:0007669"/>
    <property type="project" value="UniProtKB-KW"/>
</dbReference>
<dbReference type="InterPro" id="IPR000209">
    <property type="entry name" value="Peptidase_S8/S53_dom"/>
</dbReference>
<dbReference type="InterPro" id="IPR022398">
    <property type="entry name" value="Peptidase_S8_His-AS"/>
</dbReference>
<feature type="active site" description="Charge relay system" evidence="5">
    <location>
        <position position="351"/>
    </location>
</feature>
<dbReference type="PANTHER" id="PTHR43806">
    <property type="entry name" value="PEPTIDASE S8"/>
    <property type="match status" value="1"/>
</dbReference>
<dbReference type="SMART" id="SM00728">
    <property type="entry name" value="ChW"/>
    <property type="match status" value="3"/>
</dbReference>
<keyword evidence="4 5" id="KW-0720">Serine protease</keyword>
<evidence type="ECO:0000256" key="7">
    <source>
        <dbReference type="SAM" id="SignalP"/>
    </source>
</evidence>
<feature type="active site" description="Charge relay system" evidence="5">
    <location>
        <position position="186"/>
    </location>
</feature>
<evidence type="ECO:0000313" key="9">
    <source>
        <dbReference type="EMBL" id="KNZ40541.1"/>
    </source>
</evidence>
<dbReference type="Pfam" id="PF07538">
    <property type="entry name" value="ChW"/>
    <property type="match status" value="3"/>
</dbReference>
<keyword evidence="2 5" id="KW-0645">Protease</keyword>
<dbReference type="SUPFAM" id="SSF52743">
    <property type="entry name" value="Subtilisin-like"/>
    <property type="match status" value="1"/>
</dbReference>
<sequence length="566" mass="60000">MQFKKRIIGLIVMLILCGLPIGAVAANQGIQSYSQVNNLDQDAKIDDEIVVIYQNQGSVKDLGLTTNQIEAGEKLNDQVDIIKVTDSTQVDVLVAELLENPHVLAAQKNTYLKLASLPNDPMLSQAWQFEAIGADQTWDQVNNQESVVVAVLDTGLNINHPDIIGQSVAGYDYVTGQTATIDVVGHGTAISGCIAAIANNEIGIAGVAGNADIKIAPYRIGGETADDNEANLGYACAALYHAANRPEVRAINMSFGGYEVSPVLEAAIAYAAGAGKILVAASGNDGADPENAGKIMIPSAYDNVISVGATDRDNVIGDFSQYNAMVDLCAPGVETTTLFAMDEYITESGTSLSCPVVTGACAVLVAADATLSAAEVEAILKATAIDLGEQGRDDHYGYGLIQLDQALAQVIPKDPLATITYRTHVQNKGWQAIVENGAVSGTEGESLRLEAIELNANASDYDIGVQYKTHIENQGWQDFVANSTLSGTTGESLRLEAIEIELTGTDADLFDVYYQVHVQNIGWMDWAKNGDPAGTEGLSYRMEAIKVQVVLKGSAAPGQVERPYVK</sequence>
<evidence type="ECO:0000256" key="4">
    <source>
        <dbReference type="ARBA" id="ARBA00022825"/>
    </source>
</evidence>
<evidence type="ECO:0000256" key="1">
    <source>
        <dbReference type="ARBA" id="ARBA00011073"/>
    </source>
</evidence>
<dbReference type="PROSITE" id="PS51892">
    <property type="entry name" value="SUBTILASE"/>
    <property type="match status" value="1"/>
</dbReference>
<evidence type="ECO:0000256" key="2">
    <source>
        <dbReference type="ARBA" id="ARBA00022670"/>
    </source>
</evidence>
<name>A0A0L6TW94_9FIRM</name>
<dbReference type="InterPro" id="IPR006637">
    <property type="entry name" value="ChW"/>
</dbReference>
<protein>
    <recommendedName>
        <fullName evidence="8">Peptidase S8/S53 domain-containing protein</fullName>
    </recommendedName>
</protein>
<feature type="signal peptide" evidence="7">
    <location>
        <begin position="1"/>
        <end position="25"/>
    </location>
</feature>
<evidence type="ECO:0000256" key="5">
    <source>
        <dbReference type="PROSITE-ProRule" id="PRU01240"/>
    </source>
</evidence>
<dbReference type="PATRIC" id="fig|52689.4.peg.2933"/>
<keyword evidence="7" id="KW-0732">Signal</keyword>
<organism evidence="9 10">
    <name type="scientific">Acetobacterium bakii</name>
    <dbReference type="NCBI Taxonomy" id="52689"/>
    <lineage>
        <taxon>Bacteria</taxon>
        <taxon>Bacillati</taxon>
        <taxon>Bacillota</taxon>
        <taxon>Clostridia</taxon>
        <taxon>Eubacteriales</taxon>
        <taxon>Eubacteriaceae</taxon>
        <taxon>Acetobacterium</taxon>
    </lineage>
</organism>
<dbReference type="Pfam" id="PF00082">
    <property type="entry name" value="Peptidase_S8"/>
    <property type="match status" value="1"/>
</dbReference>
<evidence type="ECO:0000256" key="6">
    <source>
        <dbReference type="RuleBase" id="RU003355"/>
    </source>
</evidence>
<feature type="active site" description="Charge relay system" evidence="5">
    <location>
        <position position="153"/>
    </location>
</feature>
<comment type="similarity">
    <text evidence="1 5 6">Belongs to the peptidase S8 family.</text>
</comment>
<evidence type="ECO:0000256" key="3">
    <source>
        <dbReference type="ARBA" id="ARBA00022801"/>
    </source>
</evidence>
<dbReference type="Gene3D" id="3.40.50.200">
    <property type="entry name" value="Peptidase S8/S53 domain"/>
    <property type="match status" value="1"/>
</dbReference>